<dbReference type="InterPro" id="IPR007199">
    <property type="entry name" value="Rep_factor-A_N"/>
</dbReference>
<comment type="subunit">
    <text evidence="10 11">Component of the heterotrimeric canonical replication protein A complex (RPA).</text>
</comment>
<dbReference type="Pfam" id="PF16900">
    <property type="entry name" value="REPA_OB_2"/>
    <property type="match status" value="1"/>
</dbReference>
<accession>A0A915CMF3</accession>
<dbReference type="GO" id="GO:0005634">
    <property type="term" value="C:nucleus"/>
    <property type="evidence" value="ECO:0007669"/>
    <property type="project" value="UniProtKB-SubCell"/>
</dbReference>
<reference evidence="17" key="1">
    <citation type="submission" date="2022-11" db="UniProtKB">
        <authorList>
            <consortium name="WormBaseParasite"/>
        </authorList>
    </citation>
    <scope>IDENTIFICATION</scope>
</reference>
<dbReference type="InterPro" id="IPR031657">
    <property type="entry name" value="REPA_OB_2"/>
</dbReference>
<evidence type="ECO:0000259" key="15">
    <source>
        <dbReference type="Pfam" id="PF16900"/>
    </source>
</evidence>
<evidence type="ECO:0000256" key="3">
    <source>
        <dbReference type="ARBA" id="ARBA00022705"/>
    </source>
</evidence>
<name>A0A915CMF3_9BILA</name>
<keyword evidence="7 11" id="KW-0238">DNA-binding</keyword>
<dbReference type="SUPFAM" id="SSF50249">
    <property type="entry name" value="Nucleic acid-binding proteins"/>
    <property type="match status" value="4"/>
</dbReference>
<dbReference type="FunFam" id="2.40.50.140:FF:000064">
    <property type="entry name" value="Replication protein A subunit"/>
    <property type="match status" value="1"/>
</dbReference>
<sequence length="564" mass="63092">MTGATDLSRGFFQTFHEGTVSVGFQPVLQIIEARSLNGPQTSYRVRLSDGVFSYSACGVAMNLRDRFSADKLTEHNAIIRITDFRTNEGAKRSLTIADYEVIDLDSPVLGTPISHNGKPEDYRGILNVQLSNKAVKRAASPDDGRQPLRKRNPSGNVGIMEKTEIALITPYINKWQFKVFNFTVTDQSGRSIRVAGFGETAEKFHPMLSNGQTYYVSGGGPGSVKSANKQFNSTGHDYELMLGRESDVTPCTDVIIDEPKFRVNAVPLLRVTEHINECIDVLAVIDRASELSQVTTRAEQKQLDKRDLFLIDESAAEVSLTLWGDKAKEFNMAHLHEVIGIKGALVKEFNGGVSLSTGSGCVMKYNPEGPATNKLYNWYQKVRQERDLRLIGVAVTHHIGRDSDKGVYFTVKAMITAIKTESAIYQGCPTEGCKKKVIPEGNQYRCEKCQQSFSECKHILMLSCEISDFSGTAWTTTFEDKAAPLLGVTGDQLAKLKAEDGSLYDAVFEKIRFREYVIRVRVKYDMYNDQQQMRMNIVDIKPVPYDKCKKMLTETIQKCENLKL</sequence>
<dbReference type="FunFam" id="2.40.50.140:FF:000041">
    <property type="entry name" value="Replication protein A subunit"/>
    <property type="match status" value="1"/>
</dbReference>
<dbReference type="GO" id="GO:0008270">
    <property type="term" value="F:zinc ion binding"/>
    <property type="evidence" value="ECO:0007669"/>
    <property type="project" value="UniProtKB-KW"/>
</dbReference>
<dbReference type="InterPro" id="IPR013955">
    <property type="entry name" value="Rep_factor-A_C"/>
</dbReference>
<comment type="function">
    <text evidence="9 11">As part of the heterotrimeric replication protein A complex (RPA/RP-A), binds and stabilizes single-stranded DNA intermediates, that form during DNA replication or upon DNA stress. It prevents their reannealing and in parallel, recruits and activates different proteins and complexes involved in DNA metabolism. Thereby, it plays an essential role both in DNA replication and the cellular response to DNA damage.</text>
</comment>
<comment type="subcellular location">
    <subcellularLocation>
        <location evidence="1 11">Nucleus</location>
    </subcellularLocation>
</comment>
<dbReference type="InterPro" id="IPR012340">
    <property type="entry name" value="NA-bd_OB-fold"/>
</dbReference>
<feature type="region of interest" description="Disordered" evidence="12">
    <location>
        <begin position="136"/>
        <end position="156"/>
    </location>
</feature>
<keyword evidence="16" id="KW-1185">Reference proteome</keyword>
<keyword evidence="5 11" id="KW-0863">Zinc-finger</keyword>
<dbReference type="CDD" id="cd04475">
    <property type="entry name" value="RPA1_DBD_B"/>
    <property type="match status" value="1"/>
</dbReference>
<feature type="domain" description="Replication factor-A protein 1 N-terminal" evidence="13">
    <location>
        <begin position="13"/>
        <end position="102"/>
    </location>
</feature>
<dbReference type="InterPro" id="IPR047192">
    <property type="entry name" value="Euk_RPA1_DBD_C"/>
</dbReference>
<evidence type="ECO:0000313" key="17">
    <source>
        <dbReference type="WBParaSite" id="jg10527"/>
    </source>
</evidence>
<evidence type="ECO:0000256" key="1">
    <source>
        <dbReference type="ARBA" id="ARBA00004123"/>
    </source>
</evidence>
<comment type="similarity">
    <text evidence="2 11">Belongs to the replication factor A protein 1 family.</text>
</comment>
<dbReference type="Pfam" id="PF08646">
    <property type="entry name" value="Rep_fac-A_C"/>
    <property type="match status" value="1"/>
</dbReference>
<evidence type="ECO:0000256" key="7">
    <source>
        <dbReference type="ARBA" id="ARBA00023125"/>
    </source>
</evidence>
<dbReference type="WBParaSite" id="jg10527">
    <property type="protein sequence ID" value="jg10527"/>
    <property type="gene ID" value="jg10527"/>
</dbReference>
<dbReference type="GO" id="GO:0003677">
    <property type="term" value="F:DNA binding"/>
    <property type="evidence" value="ECO:0007669"/>
    <property type="project" value="UniProtKB-KW"/>
</dbReference>
<evidence type="ECO:0000256" key="10">
    <source>
        <dbReference type="ARBA" id="ARBA00062035"/>
    </source>
</evidence>
<evidence type="ECO:0000313" key="16">
    <source>
        <dbReference type="Proteomes" id="UP000887574"/>
    </source>
</evidence>
<feature type="domain" description="Replication protein A OB" evidence="15">
    <location>
        <begin position="276"/>
        <end position="365"/>
    </location>
</feature>
<dbReference type="CDD" id="cd04474">
    <property type="entry name" value="RPA1_DBD_A"/>
    <property type="match status" value="1"/>
</dbReference>
<evidence type="ECO:0000256" key="5">
    <source>
        <dbReference type="ARBA" id="ARBA00022771"/>
    </source>
</evidence>
<evidence type="ECO:0000259" key="14">
    <source>
        <dbReference type="Pfam" id="PF08646"/>
    </source>
</evidence>
<dbReference type="NCBIfam" id="TIGR00617">
    <property type="entry name" value="rpa1"/>
    <property type="match status" value="1"/>
</dbReference>
<dbReference type="Pfam" id="PF04057">
    <property type="entry name" value="Rep-A_N"/>
    <property type="match status" value="1"/>
</dbReference>
<keyword evidence="4 11" id="KW-0479">Metal-binding</keyword>
<proteinExistence type="inferred from homology"/>
<evidence type="ECO:0000256" key="9">
    <source>
        <dbReference type="ARBA" id="ARBA00058595"/>
    </source>
</evidence>
<evidence type="ECO:0000256" key="12">
    <source>
        <dbReference type="SAM" id="MobiDB-lite"/>
    </source>
</evidence>
<keyword evidence="3 11" id="KW-0235">DNA replication</keyword>
<evidence type="ECO:0000256" key="11">
    <source>
        <dbReference type="RuleBase" id="RU364130"/>
    </source>
</evidence>
<dbReference type="CDD" id="cd04476">
    <property type="entry name" value="RPA1_DBD_C"/>
    <property type="match status" value="1"/>
</dbReference>
<dbReference type="GO" id="GO:0006260">
    <property type="term" value="P:DNA replication"/>
    <property type="evidence" value="ECO:0007669"/>
    <property type="project" value="UniProtKB-KW"/>
</dbReference>
<dbReference type="GO" id="GO:0006281">
    <property type="term" value="P:DNA repair"/>
    <property type="evidence" value="ECO:0007669"/>
    <property type="project" value="InterPro"/>
</dbReference>
<dbReference type="GO" id="GO:0006310">
    <property type="term" value="P:DNA recombination"/>
    <property type="evidence" value="ECO:0007669"/>
    <property type="project" value="InterPro"/>
</dbReference>
<organism evidence="16 17">
    <name type="scientific">Ditylenchus dipsaci</name>
    <dbReference type="NCBI Taxonomy" id="166011"/>
    <lineage>
        <taxon>Eukaryota</taxon>
        <taxon>Metazoa</taxon>
        <taxon>Ecdysozoa</taxon>
        <taxon>Nematoda</taxon>
        <taxon>Chromadorea</taxon>
        <taxon>Rhabditida</taxon>
        <taxon>Tylenchina</taxon>
        <taxon>Tylenchomorpha</taxon>
        <taxon>Sphaerularioidea</taxon>
        <taxon>Anguinidae</taxon>
        <taxon>Anguininae</taxon>
        <taxon>Ditylenchus</taxon>
    </lineage>
</organism>
<feature type="domain" description="Replication factor A C-terminal" evidence="14">
    <location>
        <begin position="408"/>
        <end position="551"/>
    </location>
</feature>
<evidence type="ECO:0000256" key="2">
    <source>
        <dbReference type="ARBA" id="ARBA00005690"/>
    </source>
</evidence>
<protein>
    <recommendedName>
        <fullName evidence="11">Replication protein A subunit</fullName>
    </recommendedName>
</protein>
<keyword evidence="8 11" id="KW-0539">Nucleus</keyword>
<evidence type="ECO:0000256" key="6">
    <source>
        <dbReference type="ARBA" id="ARBA00022833"/>
    </source>
</evidence>
<evidence type="ECO:0000259" key="13">
    <source>
        <dbReference type="Pfam" id="PF04057"/>
    </source>
</evidence>
<dbReference type="AlphaFoldDB" id="A0A915CMF3"/>
<keyword evidence="6 11" id="KW-0862">Zinc</keyword>
<evidence type="ECO:0000256" key="8">
    <source>
        <dbReference type="ARBA" id="ARBA00023242"/>
    </source>
</evidence>
<dbReference type="Gene3D" id="2.40.50.140">
    <property type="entry name" value="Nucleic acid-binding proteins"/>
    <property type="match status" value="4"/>
</dbReference>
<dbReference type="PANTHER" id="PTHR47165">
    <property type="entry name" value="OS03G0429900 PROTEIN"/>
    <property type="match status" value="1"/>
</dbReference>
<dbReference type="InterPro" id="IPR004591">
    <property type="entry name" value="Rfa1"/>
</dbReference>
<dbReference type="PANTHER" id="PTHR47165:SF4">
    <property type="entry name" value="OS03G0429900 PROTEIN"/>
    <property type="match status" value="1"/>
</dbReference>
<dbReference type="FunFam" id="2.40.50.140:FF:000090">
    <property type="entry name" value="Replication protein A subunit"/>
    <property type="match status" value="1"/>
</dbReference>
<dbReference type="Proteomes" id="UP000887574">
    <property type="component" value="Unplaced"/>
</dbReference>
<evidence type="ECO:0000256" key="4">
    <source>
        <dbReference type="ARBA" id="ARBA00022723"/>
    </source>
</evidence>